<dbReference type="InterPro" id="IPR001680">
    <property type="entry name" value="WD40_rpt"/>
</dbReference>
<dbReference type="Pfam" id="PF00400">
    <property type="entry name" value="WD40"/>
    <property type="match status" value="2"/>
</dbReference>
<comment type="caution">
    <text evidence="5">The sequence shown here is derived from an EMBL/GenBank/DDBJ whole genome shotgun (WGS) entry which is preliminary data.</text>
</comment>
<name>A0A553NC88_TIGCA</name>
<dbReference type="PROSITE" id="PS00678">
    <property type="entry name" value="WD_REPEATS_1"/>
    <property type="match status" value="2"/>
</dbReference>
<dbReference type="SMART" id="SM00320">
    <property type="entry name" value="WD40"/>
    <property type="match status" value="6"/>
</dbReference>
<dbReference type="InterPro" id="IPR019775">
    <property type="entry name" value="WD40_repeat_CS"/>
</dbReference>
<proteinExistence type="predicted"/>
<keyword evidence="6" id="KW-1185">Reference proteome</keyword>
<organism evidence="5 6">
    <name type="scientific">Tigriopus californicus</name>
    <name type="common">Marine copepod</name>
    <dbReference type="NCBI Taxonomy" id="6832"/>
    <lineage>
        <taxon>Eukaryota</taxon>
        <taxon>Metazoa</taxon>
        <taxon>Ecdysozoa</taxon>
        <taxon>Arthropoda</taxon>
        <taxon>Crustacea</taxon>
        <taxon>Multicrustacea</taxon>
        <taxon>Hexanauplia</taxon>
        <taxon>Copepoda</taxon>
        <taxon>Harpacticoida</taxon>
        <taxon>Harpacticidae</taxon>
        <taxon>Tigriopus</taxon>
    </lineage>
</organism>
<evidence type="ECO:0000256" key="1">
    <source>
        <dbReference type="ARBA" id="ARBA00022574"/>
    </source>
</evidence>
<feature type="repeat" description="WD" evidence="3">
    <location>
        <begin position="236"/>
        <end position="275"/>
    </location>
</feature>
<dbReference type="PROSITE" id="PS50294">
    <property type="entry name" value="WD_REPEATS_REGION"/>
    <property type="match status" value="2"/>
</dbReference>
<dbReference type="PANTHER" id="PTHR19848">
    <property type="entry name" value="WD40 REPEAT PROTEIN"/>
    <property type="match status" value="1"/>
</dbReference>
<dbReference type="Proteomes" id="UP000318571">
    <property type="component" value="Chromosome 10"/>
</dbReference>
<feature type="region of interest" description="Disordered" evidence="4">
    <location>
        <begin position="1"/>
        <end position="38"/>
    </location>
</feature>
<gene>
    <name evidence="5" type="ORF">TCAL_04281</name>
</gene>
<sequence>MKMFGRVFPGGNAENSLKDVPAPAEKSSATEKSPNGVVLPTLNPGSNVMLRRSQSQVSVEERKSNRISVADFSFETIEEKQFVDEESIRPEEIQGYDWESVDYSVDTMKCEDEVTALAVSDRYLVLQYYIDPGIDVFDLVTKTLLFKLEGHSYGGQCLQISPDDNVLYSGSMDKSVISWDLNDQGRMIEKIFNHVDYVQCLALKPRKWLASGGKGDKKIFVYETDDKGKLWKRFTFEGHDGWVTQLVFMDDYIVSGSEDASIRIWDLARGTLFRVFRQDESITCLALAGPDLLLFGDKSGKLSYLDLESRTTVHLLPNILIGTGRYCRSSKYHDKAVDVLYVTGNGYIITCSAGSKFIKIWRIQHNKDPTVHEDTEVTELQILRDHTDFLTTFQVHEGTIYSSSSDGFIYTHSFLKGQPHYEMAQEQENNSSVLWNQGIASPEKPTALCEGPRLCRVGKTGLVRSSSSFQVKIQLQPKVCSVGTRIRLPRMPSIVHEEVGSSEEEDSESGYEVILETSEEDDDTSEEESGTEEDDESTEYETDDEEEDLEQEDEEKDKHPAKA</sequence>
<feature type="compositionally biased region" description="Acidic residues" evidence="4">
    <location>
        <begin position="517"/>
        <end position="555"/>
    </location>
</feature>
<dbReference type="InterPro" id="IPR036322">
    <property type="entry name" value="WD40_repeat_dom_sf"/>
</dbReference>
<dbReference type="AlphaFoldDB" id="A0A553NC88"/>
<dbReference type="PANTHER" id="PTHR19848:SF8">
    <property type="entry name" value="F-BOX AND WD REPEAT DOMAIN CONTAINING 7"/>
    <property type="match status" value="1"/>
</dbReference>
<feature type="region of interest" description="Disordered" evidence="4">
    <location>
        <begin position="493"/>
        <end position="563"/>
    </location>
</feature>
<feature type="compositionally biased region" description="Acidic residues" evidence="4">
    <location>
        <begin position="500"/>
        <end position="509"/>
    </location>
</feature>
<dbReference type="SUPFAM" id="SSF50978">
    <property type="entry name" value="WD40 repeat-like"/>
    <property type="match status" value="1"/>
</dbReference>
<dbReference type="STRING" id="6832.A0A553NC88"/>
<reference evidence="5 6" key="1">
    <citation type="journal article" date="2018" name="Nat. Ecol. Evol.">
        <title>Genomic signatures of mitonuclear coevolution across populations of Tigriopus californicus.</title>
        <authorList>
            <person name="Barreto F.S."/>
            <person name="Watson E.T."/>
            <person name="Lima T.G."/>
            <person name="Willett C.S."/>
            <person name="Edmands S."/>
            <person name="Li W."/>
            <person name="Burton R.S."/>
        </authorList>
    </citation>
    <scope>NUCLEOTIDE SEQUENCE [LARGE SCALE GENOMIC DNA]</scope>
    <source>
        <strain evidence="5 6">San Diego</strain>
    </source>
</reference>
<feature type="repeat" description="WD" evidence="3">
    <location>
        <begin position="148"/>
        <end position="189"/>
    </location>
</feature>
<evidence type="ECO:0000313" key="6">
    <source>
        <dbReference type="Proteomes" id="UP000318571"/>
    </source>
</evidence>
<dbReference type="PROSITE" id="PS50082">
    <property type="entry name" value="WD_REPEATS_2"/>
    <property type="match status" value="2"/>
</dbReference>
<evidence type="ECO:0000256" key="4">
    <source>
        <dbReference type="SAM" id="MobiDB-lite"/>
    </source>
</evidence>
<dbReference type="Gene3D" id="2.130.10.10">
    <property type="entry name" value="YVTN repeat-like/Quinoprotein amine dehydrogenase"/>
    <property type="match status" value="2"/>
</dbReference>
<keyword evidence="2" id="KW-0677">Repeat</keyword>
<evidence type="ECO:0000313" key="5">
    <source>
        <dbReference type="EMBL" id="TRY63025.1"/>
    </source>
</evidence>
<protein>
    <submittedName>
        <fullName evidence="5">Uncharacterized protein</fullName>
    </submittedName>
</protein>
<keyword evidence="1 3" id="KW-0853">WD repeat</keyword>
<dbReference type="InterPro" id="IPR015943">
    <property type="entry name" value="WD40/YVTN_repeat-like_dom_sf"/>
</dbReference>
<evidence type="ECO:0000256" key="2">
    <source>
        <dbReference type="ARBA" id="ARBA00022737"/>
    </source>
</evidence>
<evidence type="ECO:0000256" key="3">
    <source>
        <dbReference type="PROSITE-ProRule" id="PRU00221"/>
    </source>
</evidence>
<dbReference type="EMBL" id="VCGU01000458">
    <property type="protein sequence ID" value="TRY63025.1"/>
    <property type="molecule type" value="Genomic_DNA"/>
</dbReference>
<dbReference type="OMA" id="IGTGRYC"/>
<accession>A0A553NC88</accession>